<feature type="DNA-binding region" description="H-T-H motif" evidence="4">
    <location>
        <begin position="32"/>
        <end position="51"/>
    </location>
</feature>
<organism evidence="7 8">
    <name type="scientific">Nocardiopsis dassonvillei (strain ATCC 23218 / DSM 43111 / CIP 107115 / JCM 7437 / KCTC 9190 / NBRC 14626 / NCTC 10488 / NRRL B-5397 / IMRU 509)</name>
    <name type="common">Actinomadura dassonvillei</name>
    <dbReference type="NCBI Taxonomy" id="446468"/>
    <lineage>
        <taxon>Bacteria</taxon>
        <taxon>Bacillati</taxon>
        <taxon>Actinomycetota</taxon>
        <taxon>Actinomycetes</taxon>
        <taxon>Streptosporangiales</taxon>
        <taxon>Nocardiopsidaceae</taxon>
        <taxon>Nocardiopsis</taxon>
    </lineage>
</organism>
<dbReference type="RefSeq" id="WP_013152713.1">
    <property type="nucleotide sequence ID" value="NC_014210.1"/>
</dbReference>
<dbReference type="Proteomes" id="UP000002219">
    <property type="component" value="Chromosome 1"/>
</dbReference>
<dbReference type="GO" id="GO:0003700">
    <property type="term" value="F:DNA-binding transcription factor activity"/>
    <property type="evidence" value="ECO:0007669"/>
    <property type="project" value="TreeGrafter"/>
</dbReference>
<evidence type="ECO:0000256" key="4">
    <source>
        <dbReference type="PROSITE-ProRule" id="PRU00335"/>
    </source>
</evidence>
<accession>D7B4R6</accession>
<dbReference type="OrthoDB" id="3296001at2"/>
<sequence length="257" mass="27416">MDQRTRRRQRNRAAIQEAALRLFERQGYEATTVAQIAREAGVSHMTFFRCFPSKEDVVLRDEYDPMLEELVREQPDTLPAVERIHRATLVGLGRVYEDNREALLARARLLLSIPALRSRIGENLASASTAFERGLAPARGGAFDPNPPGSGASGPDSPASEVPAPDPRGSDAPAPDPSGSETPGLAPPGTEDPAPVLAPPGTEPPDLETRAVAAACSAALSEAVVAWVDSDGQDELPALVDRVFLALRAAPPSHHRS</sequence>
<dbReference type="eggNOG" id="COG1309">
    <property type="taxonomic scope" value="Bacteria"/>
</dbReference>
<evidence type="ECO:0000259" key="6">
    <source>
        <dbReference type="PROSITE" id="PS50977"/>
    </source>
</evidence>
<keyword evidence="3" id="KW-0804">Transcription</keyword>
<dbReference type="GO" id="GO:0000976">
    <property type="term" value="F:transcription cis-regulatory region binding"/>
    <property type="evidence" value="ECO:0007669"/>
    <property type="project" value="TreeGrafter"/>
</dbReference>
<feature type="domain" description="HTH tetR-type" evidence="6">
    <location>
        <begin position="9"/>
        <end position="69"/>
    </location>
</feature>
<dbReference type="GeneID" id="91484279"/>
<dbReference type="PANTHER" id="PTHR30055">
    <property type="entry name" value="HTH-TYPE TRANSCRIPTIONAL REGULATOR RUTR"/>
    <property type="match status" value="1"/>
</dbReference>
<dbReference type="EMBL" id="CP002040">
    <property type="protein sequence ID" value="ADH67106.1"/>
    <property type="molecule type" value="Genomic_DNA"/>
</dbReference>
<evidence type="ECO:0000256" key="3">
    <source>
        <dbReference type="ARBA" id="ARBA00023163"/>
    </source>
</evidence>
<evidence type="ECO:0000313" key="8">
    <source>
        <dbReference type="Proteomes" id="UP000002219"/>
    </source>
</evidence>
<dbReference type="SUPFAM" id="SSF46689">
    <property type="entry name" value="Homeodomain-like"/>
    <property type="match status" value="1"/>
</dbReference>
<evidence type="ECO:0000256" key="5">
    <source>
        <dbReference type="SAM" id="MobiDB-lite"/>
    </source>
</evidence>
<dbReference type="AlphaFoldDB" id="D7B4R6"/>
<dbReference type="InterPro" id="IPR050109">
    <property type="entry name" value="HTH-type_TetR-like_transc_reg"/>
</dbReference>
<evidence type="ECO:0000256" key="2">
    <source>
        <dbReference type="ARBA" id="ARBA00023125"/>
    </source>
</evidence>
<feature type="region of interest" description="Disordered" evidence="5">
    <location>
        <begin position="136"/>
        <end position="208"/>
    </location>
</feature>
<dbReference type="InterPro" id="IPR009057">
    <property type="entry name" value="Homeodomain-like_sf"/>
</dbReference>
<keyword evidence="2 4" id="KW-0238">DNA-binding</keyword>
<dbReference type="Pfam" id="PF00440">
    <property type="entry name" value="TetR_N"/>
    <property type="match status" value="1"/>
</dbReference>
<protein>
    <submittedName>
        <fullName evidence="7">Transcriptional regulator, TetR family</fullName>
    </submittedName>
</protein>
<keyword evidence="8" id="KW-1185">Reference proteome</keyword>
<gene>
    <name evidence="7" type="ordered locus">Ndas_1677</name>
</gene>
<evidence type="ECO:0000256" key="1">
    <source>
        <dbReference type="ARBA" id="ARBA00023015"/>
    </source>
</evidence>
<proteinExistence type="predicted"/>
<name>D7B4R6_NOCDD</name>
<dbReference type="KEGG" id="nda:Ndas_1677"/>
<dbReference type="STRING" id="446468.Ndas_1677"/>
<feature type="compositionally biased region" description="Low complexity" evidence="5">
    <location>
        <begin position="149"/>
        <end position="160"/>
    </location>
</feature>
<dbReference type="PANTHER" id="PTHR30055:SF234">
    <property type="entry name" value="HTH-TYPE TRANSCRIPTIONAL REGULATOR BETI"/>
    <property type="match status" value="1"/>
</dbReference>
<evidence type="ECO:0000313" key="7">
    <source>
        <dbReference type="EMBL" id="ADH67106.1"/>
    </source>
</evidence>
<dbReference type="PRINTS" id="PR00455">
    <property type="entry name" value="HTHTETR"/>
</dbReference>
<dbReference type="PROSITE" id="PS50977">
    <property type="entry name" value="HTH_TETR_2"/>
    <property type="match status" value="1"/>
</dbReference>
<dbReference type="HOGENOM" id="CLU_069356_2_2_11"/>
<dbReference type="InterPro" id="IPR001647">
    <property type="entry name" value="HTH_TetR"/>
</dbReference>
<dbReference type="Gene3D" id="1.10.357.10">
    <property type="entry name" value="Tetracycline Repressor, domain 2"/>
    <property type="match status" value="2"/>
</dbReference>
<reference evidence="7 8" key="1">
    <citation type="journal article" date="2010" name="Stand. Genomic Sci.">
        <title>Complete genome sequence of Nocardiopsis dassonvillei type strain (IMRU 509).</title>
        <authorList>
            <person name="Sun H."/>
            <person name="Lapidus A."/>
            <person name="Nolan M."/>
            <person name="Lucas S."/>
            <person name="Del Rio T.G."/>
            <person name="Tice H."/>
            <person name="Cheng J.F."/>
            <person name="Tapia R."/>
            <person name="Han C."/>
            <person name="Goodwin L."/>
            <person name="Pitluck S."/>
            <person name="Pagani I."/>
            <person name="Ivanova N."/>
            <person name="Mavromatis K."/>
            <person name="Mikhailova N."/>
            <person name="Pati A."/>
            <person name="Chen A."/>
            <person name="Palaniappan K."/>
            <person name="Land M."/>
            <person name="Hauser L."/>
            <person name="Chang Y.J."/>
            <person name="Jeffries C.D."/>
            <person name="Djao O.D."/>
            <person name="Rohde M."/>
            <person name="Sikorski J."/>
            <person name="Goker M."/>
            <person name="Woyke T."/>
            <person name="Bristow J."/>
            <person name="Eisen J.A."/>
            <person name="Markowitz V."/>
            <person name="Hugenholtz P."/>
            <person name="Kyrpides N.C."/>
            <person name="Klenk H.P."/>
        </authorList>
    </citation>
    <scope>NUCLEOTIDE SEQUENCE [LARGE SCALE GENOMIC DNA]</scope>
    <source>
        <strain evidence="8">ATCC 23218 / DSM 43111 / CIP 107115 / JCM 7437 / KCTC 9190 / NBRC 14626 / NCTC 10488 / NRRL B-5397 / IMRU 509</strain>
    </source>
</reference>
<keyword evidence="1" id="KW-0805">Transcription regulation</keyword>